<reference evidence="2" key="1">
    <citation type="submission" date="2020-06" db="EMBL/GenBank/DDBJ databases">
        <title>Thalassolituus marinus alknpb1M-1, a hydrocarbon-degrading bacterium isolated from the deep-sea overlying water using an in-situ strategy from the South China Sea basin.</title>
        <authorList>
            <person name="Dong C."/>
            <person name="Chen Y."/>
            <person name="Shao Z."/>
        </authorList>
    </citation>
    <scope>NUCLEOTIDE SEQUENCE [LARGE SCALE GENOMIC DNA]</scope>
    <source>
        <strain evidence="2">alknpb1M-1</strain>
    </source>
</reference>
<dbReference type="RefSeq" id="WP_260999186.1">
    <property type="nucleotide sequence ID" value="NZ_CP054475.1"/>
</dbReference>
<accession>A0ABY6ABG2</accession>
<dbReference type="Proteomes" id="UP001065322">
    <property type="component" value="Chromosome"/>
</dbReference>
<sequence>MANQDLILGGFVIVKVSPDSSGLEHCVSVSPDVCPQFPGEAGFWWNDFANRKQEEYLVESGIPIERYTEIKEWAQSAFEIKFGWACVFYELSDAKEAKHVFFRNDPSIRVIALGFSAQDSTEFLDGWTPGSDDPSIGERALLKMLFLGNRVPENWPTLGYELVECSSGMLGESWMVQDGLIEKCAHATGQVIPKTGLCETLESAELCREYIENSGVADEEGPWLSIQLVDCT</sequence>
<name>A0ABY6ABG2_9GAMM</name>
<organism evidence="1 2">
    <name type="scientific">Thalassolituus hydrocarboniclasticus</name>
    <dbReference type="NCBI Taxonomy" id="2742796"/>
    <lineage>
        <taxon>Bacteria</taxon>
        <taxon>Pseudomonadati</taxon>
        <taxon>Pseudomonadota</taxon>
        <taxon>Gammaproteobacteria</taxon>
        <taxon>Oceanospirillales</taxon>
        <taxon>Oceanospirillaceae</taxon>
        <taxon>Thalassolituus</taxon>
    </lineage>
</organism>
<dbReference type="EMBL" id="CP054475">
    <property type="protein sequence ID" value="UXD87265.1"/>
    <property type="molecule type" value="Genomic_DNA"/>
</dbReference>
<evidence type="ECO:0000313" key="2">
    <source>
        <dbReference type="Proteomes" id="UP001065322"/>
    </source>
</evidence>
<gene>
    <name evidence="1" type="ORF">HUF19_07395</name>
</gene>
<protein>
    <submittedName>
        <fullName evidence="1">Uncharacterized protein</fullName>
    </submittedName>
</protein>
<proteinExistence type="predicted"/>
<evidence type="ECO:0000313" key="1">
    <source>
        <dbReference type="EMBL" id="UXD87265.1"/>
    </source>
</evidence>
<keyword evidence="2" id="KW-1185">Reference proteome</keyword>